<evidence type="ECO:0000256" key="1">
    <source>
        <dbReference type="SAM" id="Phobius"/>
    </source>
</evidence>
<feature type="transmembrane region" description="Helical" evidence="1">
    <location>
        <begin position="331"/>
        <end position="350"/>
    </location>
</feature>
<dbReference type="EMBL" id="SEWY01000001">
    <property type="protein sequence ID" value="TBH75422.1"/>
    <property type="molecule type" value="Genomic_DNA"/>
</dbReference>
<reference evidence="3 4" key="1">
    <citation type="submission" date="2019-02" db="EMBL/GenBank/DDBJ databases">
        <title>Genome of a new Bacteroidetes strain.</title>
        <authorList>
            <person name="Pitt A."/>
        </authorList>
    </citation>
    <scope>NUCLEOTIDE SEQUENCE [LARGE SCALE GENOMIC DNA]</scope>
    <source>
        <strain evidence="3 4">103A-SOEBACH</strain>
    </source>
</reference>
<dbReference type="InterPro" id="IPR001036">
    <property type="entry name" value="Acrflvin-R"/>
</dbReference>
<sequence length="1012" mass="111169">MKIANYAVKNYQFTLTMFLMVVVVGIVTIMTMPRAEDPDMNAPQFPITAVYPGTSPDDMEELVVKPVEKRLYELENVRKINTTISDGLAVFAVYYKYGVNVDEKYSEIVRELNSLKGELPKEVIKLEAQKATPSGTNVLQMALISNNASLDQLKITAERLQEDLEKVTALKKVTISGLPESQVKIDLNIEKMAQMQVSPDRVLQAIQSEIANIPGGSIVENSKSFNILTSGNYQNIDEIKNTIVFSYQGKNVLLTDVAKVYFDYAPENHITRLNQNRCLFVTAAQKSGENIAKTQAAYEPVIAQFKKTLPKNIDLVVNFDQAENVNTRLSGLLKDFIIAILLVALTLLPLGLRAASIVMISIPLSLAIGIILLNIMGYSLNQLSIVGLVVALGLLVDDSIVVVENIERWMREGHSRLDATLKATNQIGMAVLGCTVTLIIAFLPLVFLPEASGEFIRSLPMAVIFCIVASLVVSLTVVPFLSSRILKSHQGNPEGNLFMRVLKKLISGSYSRLLDWAIIRPKTTLLIALVIFVASLRLFPVVGFSLFPASEKPQFMVNIFSPLQSNMAYTDSVSKLIERDLRKLPEVKYVSANVGKGNPRIYYNAIPLNDRTDYGNLFVQLQDDLGADEKINLIEKLRTKYTNYPAATIEVKNFEQGPPVVAPVEVRILGDNVDTLRQIASRVETMLKNTKGTIYVKNPLKNLKSDIKFDINKEKASMLGIPTVSIDRMIRLVVAGFDLGKMTDKEGKEYAIVVSKPHPKHPSLEVFDNLYVNNVQGTAIPLSQVASVRLQTSPVSISHLNKNRLVSVSSFVEKGFLNNEVIAETEKSLAKIALPAGYHFEMGGEVESKNESFSGFGTIILVTVFFFIAVLILEFGTFKSTLIVLSVIPLGIVGALLALWFTGTPLSFVATVGLIALAGIEVKNTILLVDFTNQLRAEGMPMEQAIREAGEVRFLPIILTTLTAIGGLIPIAISTNPLISPLAIVMIGGLISSTLLSRIVTPVVYKLIPPAI</sequence>
<feature type="domain" description="SSD" evidence="2">
    <location>
        <begin position="352"/>
        <end position="478"/>
    </location>
</feature>
<dbReference type="Gene3D" id="3.30.70.1440">
    <property type="entry name" value="Multidrug efflux transporter AcrB pore domain"/>
    <property type="match status" value="1"/>
</dbReference>
<organism evidence="3 4">
    <name type="scientific">Aquirufa antheringensis</name>
    <dbReference type="NCBI Taxonomy" id="2516559"/>
    <lineage>
        <taxon>Bacteria</taxon>
        <taxon>Pseudomonadati</taxon>
        <taxon>Bacteroidota</taxon>
        <taxon>Cytophagia</taxon>
        <taxon>Cytophagales</taxon>
        <taxon>Flectobacillaceae</taxon>
        <taxon>Aquirufa</taxon>
    </lineage>
</organism>
<feature type="transmembrane region" description="Helical" evidence="1">
    <location>
        <begin position="882"/>
        <end position="902"/>
    </location>
</feature>
<dbReference type="InterPro" id="IPR027463">
    <property type="entry name" value="AcrB_DN_DC_subdom"/>
</dbReference>
<dbReference type="RefSeq" id="WP_130922576.1">
    <property type="nucleotide sequence ID" value="NZ_JAANOM010000002.1"/>
</dbReference>
<evidence type="ECO:0000313" key="4">
    <source>
        <dbReference type="Proteomes" id="UP000293583"/>
    </source>
</evidence>
<dbReference type="Gene3D" id="3.30.70.1430">
    <property type="entry name" value="Multidrug efflux transporter AcrB pore domain"/>
    <property type="match status" value="2"/>
</dbReference>
<dbReference type="AlphaFoldDB" id="A0A4Q9BGL7"/>
<evidence type="ECO:0000259" key="2">
    <source>
        <dbReference type="PROSITE" id="PS50156"/>
    </source>
</evidence>
<accession>A0A4Q9BGL7</accession>
<dbReference type="SUPFAM" id="SSF82693">
    <property type="entry name" value="Multidrug efflux transporter AcrB pore domain, PN1, PN2, PC1 and PC2 subdomains"/>
    <property type="match status" value="2"/>
</dbReference>
<dbReference type="Proteomes" id="UP000293583">
    <property type="component" value="Unassembled WGS sequence"/>
</dbReference>
<dbReference type="PRINTS" id="PR00702">
    <property type="entry name" value="ACRIFLAVINRP"/>
</dbReference>
<keyword evidence="1" id="KW-0472">Membrane</keyword>
<dbReference type="PROSITE" id="PS50156">
    <property type="entry name" value="SSD"/>
    <property type="match status" value="1"/>
</dbReference>
<feature type="transmembrane region" description="Helical" evidence="1">
    <location>
        <begin position="427"/>
        <end position="447"/>
    </location>
</feature>
<feature type="transmembrane region" description="Helical" evidence="1">
    <location>
        <begin position="12"/>
        <end position="32"/>
    </location>
</feature>
<feature type="transmembrane region" description="Helical" evidence="1">
    <location>
        <begin position="459"/>
        <end position="481"/>
    </location>
</feature>
<dbReference type="PANTHER" id="PTHR32063:SF24">
    <property type="entry name" value="CATION EFFLUX SYSTEM (ACRB_ACRD_ACRF FAMILY)"/>
    <property type="match status" value="1"/>
</dbReference>
<dbReference type="GO" id="GO:0042910">
    <property type="term" value="F:xenobiotic transmembrane transporter activity"/>
    <property type="evidence" value="ECO:0007669"/>
    <property type="project" value="TreeGrafter"/>
</dbReference>
<evidence type="ECO:0000313" key="3">
    <source>
        <dbReference type="EMBL" id="TBH75422.1"/>
    </source>
</evidence>
<dbReference type="InterPro" id="IPR000731">
    <property type="entry name" value="SSD"/>
</dbReference>
<feature type="transmembrane region" description="Helical" evidence="1">
    <location>
        <begin position="908"/>
        <end position="931"/>
    </location>
</feature>
<keyword evidence="1" id="KW-1133">Transmembrane helix</keyword>
<feature type="transmembrane region" description="Helical" evidence="1">
    <location>
        <begin position="979"/>
        <end position="1000"/>
    </location>
</feature>
<feature type="transmembrane region" description="Helical" evidence="1">
    <location>
        <begin position="853"/>
        <end position="875"/>
    </location>
</feature>
<dbReference type="SUPFAM" id="SSF82866">
    <property type="entry name" value="Multidrug efflux transporter AcrB transmembrane domain"/>
    <property type="match status" value="2"/>
</dbReference>
<dbReference type="Gene3D" id="1.20.1640.10">
    <property type="entry name" value="Multidrug efflux transporter AcrB transmembrane domain"/>
    <property type="match status" value="2"/>
</dbReference>
<dbReference type="OrthoDB" id="9758234at2"/>
<keyword evidence="4" id="KW-1185">Reference proteome</keyword>
<keyword evidence="1" id="KW-0812">Transmembrane</keyword>
<dbReference type="Pfam" id="PF00873">
    <property type="entry name" value="ACR_tran"/>
    <property type="match status" value="1"/>
</dbReference>
<gene>
    <name evidence="3" type="ORF">EWU20_02255</name>
</gene>
<name>A0A4Q9BGL7_9BACT</name>
<feature type="transmembrane region" description="Helical" evidence="1">
    <location>
        <begin position="383"/>
        <end position="406"/>
    </location>
</feature>
<dbReference type="GO" id="GO:0005886">
    <property type="term" value="C:plasma membrane"/>
    <property type="evidence" value="ECO:0007669"/>
    <property type="project" value="TreeGrafter"/>
</dbReference>
<feature type="transmembrane region" description="Helical" evidence="1">
    <location>
        <begin position="525"/>
        <end position="547"/>
    </location>
</feature>
<feature type="transmembrane region" description="Helical" evidence="1">
    <location>
        <begin position="952"/>
        <end position="973"/>
    </location>
</feature>
<dbReference type="Gene3D" id="3.30.2090.10">
    <property type="entry name" value="Multidrug efflux transporter AcrB TolC docking domain, DN and DC subdomains"/>
    <property type="match status" value="2"/>
</dbReference>
<dbReference type="PANTHER" id="PTHR32063">
    <property type="match status" value="1"/>
</dbReference>
<dbReference type="Gene3D" id="3.30.70.1320">
    <property type="entry name" value="Multidrug efflux transporter AcrB pore domain like"/>
    <property type="match status" value="1"/>
</dbReference>
<dbReference type="SUPFAM" id="SSF82714">
    <property type="entry name" value="Multidrug efflux transporter AcrB TolC docking domain, DN and DC subdomains"/>
    <property type="match status" value="2"/>
</dbReference>
<feature type="transmembrane region" description="Helical" evidence="1">
    <location>
        <begin position="357"/>
        <end position="377"/>
    </location>
</feature>
<protein>
    <submittedName>
        <fullName evidence="3">Efflux RND transporter permease subunit</fullName>
    </submittedName>
</protein>
<comment type="caution">
    <text evidence="3">The sequence shown here is derived from an EMBL/GenBank/DDBJ whole genome shotgun (WGS) entry which is preliminary data.</text>
</comment>
<proteinExistence type="predicted"/>